<evidence type="ECO:0000256" key="8">
    <source>
        <dbReference type="ARBA" id="ARBA00023224"/>
    </source>
</evidence>
<evidence type="ECO:0000256" key="3">
    <source>
        <dbReference type="ARBA" id="ARBA00022692"/>
    </source>
</evidence>
<keyword evidence="8 9" id="KW-0807">Transducer</keyword>
<dbReference type="Gene3D" id="1.20.1070.10">
    <property type="entry name" value="Rhodopsin 7-helix transmembrane proteins"/>
    <property type="match status" value="1"/>
</dbReference>
<accession>A0A9P0NCJ8</accession>
<dbReference type="GO" id="GO:0004983">
    <property type="term" value="F:neuropeptide Y receptor activity"/>
    <property type="evidence" value="ECO:0007669"/>
    <property type="project" value="InterPro"/>
</dbReference>
<evidence type="ECO:0000256" key="5">
    <source>
        <dbReference type="ARBA" id="ARBA00023040"/>
    </source>
</evidence>
<comment type="subcellular location">
    <subcellularLocation>
        <location evidence="1">Membrane</location>
        <topology evidence="1">Multi-pass membrane protein</topology>
    </subcellularLocation>
</comment>
<dbReference type="PROSITE" id="PS50262">
    <property type="entry name" value="G_PROTEIN_RECEP_F1_2"/>
    <property type="match status" value="1"/>
</dbReference>
<evidence type="ECO:0000313" key="12">
    <source>
        <dbReference type="EMBL" id="CAH1707321.1"/>
    </source>
</evidence>
<organism evidence="12 13">
    <name type="scientific">Chironomus riparius</name>
    <dbReference type="NCBI Taxonomy" id="315576"/>
    <lineage>
        <taxon>Eukaryota</taxon>
        <taxon>Metazoa</taxon>
        <taxon>Ecdysozoa</taxon>
        <taxon>Arthropoda</taxon>
        <taxon>Hexapoda</taxon>
        <taxon>Insecta</taxon>
        <taxon>Pterygota</taxon>
        <taxon>Neoptera</taxon>
        <taxon>Endopterygota</taxon>
        <taxon>Diptera</taxon>
        <taxon>Nematocera</taxon>
        <taxon>Chironomoidea</taxon>
        <taxon>Chironomidae</taxon>
        <taxon>Chironominae</taxon>
        <taxon>Chironomus</taxon>
    </lineage>
</organism>
<dbReference type="PANTHER" id="PTHR24243">
    <property type="entry name" value="G-PROTEIN COUPLED RECEPTOR"/>
    <property type="match status" value="1"/>
</dbReference>
<feature type="domain" description="G-protein coupled receptors family 1 profile" evidence="11">
    <location>
        <begin position="87"/>
        <end position="419"/>
    </location>
</feature>
<dbReference type="PRINTS" id="PR01012">
    <property type="entry name" value="NRPEPTIDEYR"/>
</dbReference>
<evidence type="ECO:0000256" key="7">
    <source>
        <dbReference type="ARBA" id="ARBA00023170"/>
    </source>
</evidence>
<dbReference type="Pfam" id="PF00001">
    <property type="entry name" value="7tm_1"/>
    <property type="match status" value="1"/>
</dbReference>
<proteinExistence type="inferred from homology"/>
<dbReference type="PANTHER" id="PTHR24243:SF224">
    <property type="entry name" value="G-PROTEIN COUPLED RECEPTOR 19-RELATED"/>
    <property type="match status" value="1"/>
</dbReference>
<feature type="transmembrane region" description="Helical" evidence="10">
    <location>
        <begin position="238"/>
        <end position="256"/>
    </location>
</feature>
<evidence type="ECO:0000256" key="10">
    <source>
        <dbReference type="SAM" id="Phobius"/>
    </source>
</evidence>
<keyword evidence="7 9" id="KW-0675">Receptor</keyword>
<feature type="transmembrane region" description="Helical" evidence="10">
    <location>
        <begin position="71"/>
        <end position="95"/>
    </location>
</feature>
<feature type="transmembrane region" description="Helical" evidence="10">
    <location>
        <begin position="107"/>
        <end position="133"/>
    </location>
</feature>
<keyword evidence="5 9" id="KW-0297">G-protein coupled receptor</keyword>
<keyword evidence="13" id="KW-1185">Reference proteome</keyword>
<dbReference type="GO" id="GO:0005886">
    <property type="term" value="C:plasma membrane"/>
    <property type="evidence" value="ECO:0007669"/>
    <property type="project" value="TreeGrafter"/>
</dbReference>
<dbReference type="InterPro" id="IPR017452">
    <property type="entry name" value="GPCR_Rhodpsn_7TM"/>
</dbReference>
<feature type="transmembrane region" description="Helical" evidence="10">
    <location>
        <begin position="359"/>
        <end position="379"/>
    </location>
</feature>
<sequence length="498" mass="57127">MSLTQTTSDYTENDIIYSTTDSFVRMFLTTEYLNVTDSSDNVNSNFSDANSTFLYHEPHKEYIFDRKDVRYVFITLYSLVFCFCFFGNLLVILVVTLSRRLRSITNFFLANLAVADFCVGIFCVYQNLSLYLIESWVFGSFLCKTYYFITSLSYTASIFILVVICMERYLAIQHPITSKQILTSSRLKIVIGFVWLGSVLYSAPKFIFVQTITNKLGNQTETICIVNRRDYNMKFFDVLNFACLYILPLLVMTVLYSRIAISLWKSSKGLGRHLQMKSTTPMTQVISASNPSPYCRYQQKCENKRMLNASESEVSMETDKNGVSTWRTQSVHGGHHVRQQHTHISTHSTNNVLRARRGVVRMLIVVVLTFALCNLPLHGRKMWQYWSDGYKGDSNFTALFTPLTFLATYFNSGVNPLLYAILSRNFRKGMSELLICSFKTNKNRAINKRTVTHVSNLNSTILTHMNGDETNGGLTIDRGHQLNQSVMEYDSSNDYVET</sequence>
<evidence type="ECO:0000256" key="6">
    <source>
        <dbReference type="ARBA" id="ARBA00023136"/>
    </source>
</evidence>
<evidence type="ECO:0000313" key="13">
    <source>
        <dbReference type="Proteomes" id="UP001153620"/>
    </source>
</evidence>
<keyword evidence="4 10" id="KW-1133">Transmembrane helix</keyword>
<dbReference type="InterPro" id="IPR000611">
    <property type="entry name" value="NPY_rcpt"/>
</dbReference>
<dbReference type="InterPro" id="IPR000276">
    <property type="entry name" value="GPCR_Rhodpsn"/>
</dbReference>
<keyword evidence="3 9" id="KW-0812">Transmembrane</keyword>
<keyword evidence="6 10" id="KW-0472">Membrane</keyword>
<gene>
    <name evidence="12" type="ORF">CHIRRI_LOCUS173</name>
</gene>
<reference evidence="12" key="1">
    <citation type="submission" date="2022-01" db="EMBL/GenBank/DDBJ databases">
        <authorList>
            <person name="King R."/>
        </authorList>
    </citation>
    <scope>NUCLEOTIDE SEQUENCE</scope>
</reference>
<name>A0A9P0NCJ8_9DIPT</name>
<evidence type="ECO:0000256" key="1">
    <source>
        <dbReference type="ARBA" id="ARBA00004141"/>
    </source>
</evidence>
<evidence type="ECO:0000259" key="11">
    <source>
        <dbReference type="PROSITE" id="PS50262"/>
    </source>
</evidence>
<dbReference type="AlphaFoldDB" id="A0A9P0NCJ8"/>
<evidence type="ECO:0000256" key="2">
    <source>
        <dbReference type="ARBA" id="ARBA00010663"/>
    </source>
</evidence>
<dbReference type="PROSITE" id="PS00237">
    <property type="entry name" value="G_PROTEIN_RECEP_F1_1"/>
    <property type="match status" value="1"/>
</dbReference>
<evidence type="ECO:0000256" key="9">
    <source>
        <dbReference type="RuleBase" id="RU000688"/>
    </source>
</evidence>
<feature type="transmembrane region" description="Helical" evidence="10">
    <location>
        <begin position="399"/>
        <end position="422"/>
    </location>
</feature>
<feature type="transmembrane region" description="Helical" evidence="10">
    <location>
        <begin position="145"/>
        <end position="166"/>
    </location>
</feature>
<dbReference type="EMBL" id="OU895877">
    <property type="protein sequence ID" value="CAH1707321.1"/>
    <property type="molecule type" value="Genomic_DNA"/>
</dbReference>
<protein>
    <recommendedName>
        <fullName evidence="11">G-protein coupled receptors family 1 profile domain-containing protein</fullName>
    </recommendedName>
</protein>
<reference evidence="12" key="2">
    <citation type="submission" date="2022-10" db="EMBL/GenBank/DDBJ databases">
        <authorList>
            <consortium name="ENA_rothamsted_submissions"/>
            <consortium name="culmorum"/>
            <person name="King R."/>
        </authorList>
    </citation>
    <scope>NUCLEOTIDE SEQUENCE</scope>
</reference>
<feature type="transmembrane region" description="Helical" evidence="10">
    <location>
        <begin position="187"/>
        <end position="208"/>
    </location>
</feature>
<dbReference type="Proteomes" id="UP001153620">
    <property type="component" value="Chromosome 1"/>
</dbReference>
<comment type="similarity">
    <text evidence="2 9">Belongs to the G-protein coupled receptor 1 family.</text>
</comment>
<dbReference type="SUPFAM" id="SSF81321">
    <property type="entry name" value="Family A G protein-coupled receptor-like"/>
    <property type="match status" value="1"/>
</dbReference>
<evidence type="ECO:0000256" key="4">
    <source>
        <dbReference type="ARBA" id="ARBA00022989"/>
    </source>
</evidence>
<dbReference type="PRINTS" id="PR00237">
    <property type="entry name" value="GPCRRHODOPSN"/>
</dbReference>